<dbReference type="AlphaFoldDB" id="A0A1M6EPH6"/>
<dbReference type="RefSeq" id="WP_073150580.1">
    <property type="nucleotide sequence ID" value="NZ_FQYY01000005.1"/>
</dbReference>
<name>A0A1M6EPH6_9FLAO</name>
<gene>
    <name evidence="1" type="ORF">SAMN04488096_105195</name>
</gene>
<organism evidence="1 2">
    <name type="scientific">Mesonia phycicola</name>
    <dbReference type="NCBI Taxonomy" id="579105"/>
    <lineage>
        <taxon>Bacteria</taxon>
        <taxon>Pseudomonadati</taxon>
        <taxon>Bacteroidota</taxon>
        <taxon>Flavobacteriia</taxon>
        <taxon>Flavobacteriales</taxon>
        <taxon>Flavobacteriaceae</taxon>
        <taxon>Mesonia</taxon>
    </lineage>
</organism>
<keyword evidence="2" id="KW-1185">Reference proteome</keyword>
<proteinExistence type="predicted"/>
<reference evidence="1 2" key="1">
    <citation type="submission" date="2016-11" db="EMBL/GenBank/DDBJ databases">
        <authorList>
            <person name="Jaros S."/>
            <person name="Januszkiewicz K."/>
            <person name="Wedrychowicz H."/>
        </authorList>
    </citation>
    <scope>NUCLEOTIDE SEQUENCE [LARGE SCALE GENOMIC DNA]</scope>
    <source>
        <strain evidence="1 2">DSM 21425</strain>
    </source>
</reference>
<dbReference type="Proteomes" id="UP000184225">
    <property type="component" value="Unassembled WGS sequence"/>
</dbReference>
<sequence>MKKLVFIALISLFYSSCKKAIQKEEILEIKENSFTCKIEAANLKVNVNNNEQCANYFNYTQDSENGFKLEAGQLKDVVGILLNINLINFQVNSNKTKGKFFYVDYKGELNDEHKTMVVNRLLEHYNLKIDTVQKKVAINSLKITNKDKLGSFLSKVDRQKQLRTSLKVSGNEAVFENFTLSGFAK</sequence>
<evidence type="ECO:0000313" key="2">
    <source>
        <dbReference type="Proteomes" id="UP000184225"/>
    </source>
</evidence>
<dbReference type="EMBL" id="FQYY01000005">
    <property type="protein sequence ID" value="SHI87415.1"/>
    <property type="molecule type" value="Genomic_DNA"/>
</dbReference>
<dbReference type="OrthoDB" id="9864662at2"/>
<protein>
    <submittedName>
        <fullName evidence="1">Uncharacterized protein</fullName>
    </submittedName>
</protein>
<accession>A0A1M6EPH6</accession>
<evidence type="ECO:0000313" key="1">
    <source>
        <dbReference type="EMBL" id="SHI87415.1"/>
    </source>
</evidence>